<keyword evidence="2" id="KW-1003">Cell membrane</keyword>
<dbReference type="SUPFAM" id="SSF81321">
    <property type="entry name" value="Family A G protein-coupled receptor-like"/>
    <property type="match status" value="1"/>
</dbReference>
<keyword evidence="12" id="KW-1185">Reference proteome</keyword>
<comment type="caution">
    <text evidence="11">The sequence shown here is derived from an EMBL/GenBank/DDBJ whole genome shotgun (WGS) entry which is preliminary data.</text>
</comment>
<organism evidence="11 12">
    <name type="scientific">Sinanodonta woodiana</name>
    <name type="common">Chinese pond mussel</name>
    <name type="synonym">Anodonta woodiana</name>
    <dbReference type="NCBI Taxonomy" id="1069815"/>
    <lineage>
        <taxon>Eukaryota</taxon>
        <taxon>Metazoa</taxon>
        <taxon>Spiralia</taxon>
        <taxon>Lophotrochozoa</taxon>
        <taxon>Mollusca</taxon>
        <taxon>Bivalvia</taxon>
        <taxon>Autobranchia</taxon>
        <taxon>Heteroconchia</taxon>
        <taxon>Palaeoheterodonta</taxon>
        <taxon>Unionida</taxon>
        <taxon>Unionoidea</taxon>
        <taxon>Unionidae</taxon>
        <taxon>Unioninae</taxon>
        <taxon>Sinanodonta</taxon>
    </lineage>
</organism>
<dbReference type="PROSITE" id="PS50262">
    <property type="entry name" value="G_PROTEIN_RECEP_F1_2"/>
    <property type="match status" value="1"/>
</dbReference>
<keyword evidence="3 9" id="KW-0812">Transmembrane</keyword>
<keyword evidence="4 9" id="KW-1133">Transmembrane helix</keyword>
<evidence type="ECO:0000256" key="6">
    <source>
        <dbReference type="ARBA" id="ARBA00023136"/>
    </source>
</evidence>
<dbReference type="PRINTS" id="PR00237">
    <property type="entry name" value="GPCRRHODOPSN"/>
</dbReference>
<evidence type="ECO:0000256" key="2">
    <source>
        <dbReference type="ARBA" id="ARBA00022475"/>
    </source>
</evidence>
<dbReference type="Pfam" id="PF00001">
    <property type="entry name" value="7tm_1"/>
    <property type="match status" value="1"/>
</dbReference>
<feature type="transmembrane region" description="Helical" evidence="9">
    <location>
        <begin position="122"/>
        <end position="145"/>
    </location>
</feature>
<keyword evidence="7" id="KW-0675">Receptor</keyword>
<evidence type="ECO:0000256" key="7">
    <source>
        <dbReference type="ARBA" id="ARBA00023170"/>
    </source>
</evidence>
<dbReference type="PANTHER" id="PTHR24229">
    <property type="entry name" value="NEUROPEPTIDES RECEPTOR"/>
    <property type="match status" value="1"/>
</dbReference>
<evidence type="ECO:0000256" key="5">
    <source>
        <dbReference type="ARBA" id="ARBA00023040"/>
    </source>
</evidence>
<feature type="transmembrane region" description="Helical" evidence="9">
    <location>
        <begin position="281"/>
        <end position="299"/>
    </location>
</feature>
<evidence type="ECO:0000259" key="10">
    <source>
        <dbReference type="PROSITE" id="PS50262"/>
    </source>
</evidence>
<dbReference type="GO" id="GO:0004930">
    <property type="term" value="F:G protein-coupled receptor activity"/>
    <property type="evidence" value="ECO:0007669"/>
    <property type="project" value="UniProtKB-KW"/>
</dbReference>
<gene>
    <name evidence="11" type="ORF">ACJMK2_006590</name>
</gene>
<feature type="transmembrane region" description="Helical" evidence="9">
    <location>
        <begin position="81"/>
        <end position="102"/>
    </location>
</feature>
<dbReference type="EMBL" id="JBJQND010000010">
    <property type="protein sequence ID" value="KAL3864949.1"/>
    <property type="molecule type" value="Genomic_DNA"/>
</dbReference>
<accession>A0ABD3VTM5</accession>
<dbReference type="AlphaFoldDB" id="A0ABD3VTM5"/>
<evidence type="ECO:0000313" key="11">
    <source>
        <dbReference type="EMBL" id="KAL3864949.1"/>
    </source>
</evidence>
<dbReference type="Proteomes" id="UP001634394">
    <property type="component" value="Unassembled WGS sequence"/>
</dbReference>
<evidence type="ECO:0000256" key="4">
    <source>
        <dbReference type="ARBA" id="ARBA00022989"/>
    </source>
</evidence>
<feature type="transmembrane region" description="Helical" evidence="9">
    <location>
        <begin position="319"/>
        <end position="336"/>
    </location>
</feature>
<dbReference type="PANTHER" id="PTHR24229:SF40">
    <property type="entry name" value="ALLATOSTATIN C RECEPTOR 1-RELATED"/>
    <property type="match status" value="1"/>
</dbReference>
<comment type="subcellular location">
    <subcellularLocation>
        <location evidence="1">Cell membrane</location>
        <topology evidence="1">Multi-pass membrane protein</topology>
    </subcellularLocation>
</comment>
<dbReference type="CDD" id="cd00637">
    <property type="entry name" value="7tm_classA_rhodopsin-like"/>
    <property type="match status" value="1"/>
</dbReference>
<dbReference type="Gene3D" id="1.20.1070.10">
    <property type="entry name" value="Rhodopsin 7-helix transmembrane proteins"/>
    <property type="match status" value="1"/>
</dbReference>
<feature type="transmembrane region" description="Helical" evidence="9">
    <location>
        <begin position="218"/>
        <end position="246"/>
    </location>
</feature>
<feature type="domain" description="G-protein coupled receptors family 1 profile" evidence="10">
    <location>
        <begin position="60"/>
        <end position="333"/>
    </location>
</feature>
<evidence type="ECO:0000256" key="1">
    <source>
        <dbReference type="ARBA" id="ARBA00004651"/>
    </source>
</evidence>
<dbReference type="InterPro" id="IPR017452">
    <property type="entry name" value="GPCR_Rhodpsn_7TM"/>
</dbReference>
<evidence type="ECO:0000256" key="3">
    <source>
        <dbReference type="ARBA" id="ARBA00022692"/>
    </source>
</evidence>
<keyword evidence="8" id="KW-0807">Transducer</keyword>
<proteinExistence type="predicted"/>
<reference evidence="11 12" key="1">
    <citation type="submission" date="2024-11" db="EMBL/GenBank/DDBJ databases">
        <title>Chromosome-level genome assembly of the freshwater bivalve Anodonta woodiana.</title>
        <authorList>
            <person name="Chen X."/>
        </authorList>
    </citation>
    <scope>NUCLEOTIDE SEQUENCE [LARGE SCALE GENOMIC DNA]</scope>
    <source>
        <strain evidence="11">MN2024</strain>
        <tissue evidence="11">Gills</tissue>
    </source>
</reference>
<name>A0ABD3VTM5_SINWO</name>
<dbReference type="GO" id="GO:0005886">
    <property type="term" value="C:plasma membrane"/>
    <property type="evidence" value="ECO:0007669"/>
    <property type="project" value="UniProtKB-SubCell"/>
</dbReference>
<feature type="transmembrane region" description="Helical" evidence="9">
    <location>
        <begin position="42"/>
        <end position="69"/>
    </location>
</feature>
<evidence type="ECO:0000313" key="12">
    <source>
        <dbReference type="Proteomes" id="UP001634394"/>
    </source>
</evidence>
<keyword evidence="6 9" id="KW-0472">Membrane</keyword>
<dbReference type="InterPro" id="IPR000276">
    <property type="entry name" value="GPCR_Rhodpsn"/>
</dbReference>
<sequence length="349" mass="39305">MEFANKGNETAILYGSVELDTSETAANFTENTSQFNHRYADALLPLSVIFGVASFIGVIGNSLVLASYIKRRDIKDKNFRWYVFCIVSLDIATCLISIPAEIVKHRFFFIFCSNELCKAKCFVNIFTAASLPCCFLVLAIDRYIWVCRALKENFPKKITSELACKLCIVALVVSFMIAVPGGIMCGAMTITVSNKAKDPILVFVCQTDEVYQGSVFTLIYRLALLVFLIVIGISLLAICIAIYIMLRRSKMAEQANSQIEMRVNNESVLNSDSSLTSNVKLVTALTVTVIVTYLFYIGLSFVDISNMSESKFVLFNLTYRIYFLRCAVNPLFFGIFDDTFRKFWKTLYC</sequence>
<feature type="transmembrane region" description="Helical" evidence="9">
    <location>
        <begin position="166"/>
        <end position="190"/>
    </location>
</feature>
<keyword evidence="5" id="KW-0297">G-protein coupled receptor</keyword>
<protein>
    <recommendedName>
        <fullName evidence="10">G-protein coupled receptors family 1 profile domain-containing protein</fullName>
    </recommendedName>
</protein>
<evidence type="ECO:0000256" key="8">
    <source>
        <dbReference type="ARBA" id="ARBA00023224"/>
    </source>
</evidence>
<evidence type="ECO:0000256" key="9">
    <source>
        <dbReference type="SAM" id="Phobius"/>
    </source>
</evidence>